<dbReference type="GO" id="GO:0046872">
    <property type="term" value="F:metal ion binding"/>
    <property type="evidence" value="ECO:0007669"/>
    <property type="project" value="UniProtKB-KW"/>
</dbReference>
<dbReference type="Pfam" id="PF05147">
    <property type="entry name" value="LANC_like"/>
    <property type="match status" value="1"/>
</dbReference>
<dbReference type="SUPFAM" id="SSF158745">
    <property type="entry name" value="LanC-like"/>
    <property type="match status" value="1"/>
</dbReference>
<organism evidence="4 5">
    <name type="scientific">Branchiostoma lanceolatum</name>
    <name type="common">Common lancelet</name>
    <name type="synonym">Amphioxus lanceolatum</name>
    <dbReference type="NCBI Taxonomy" id="7740"/>
    <lineage>
        <taxon>Eukaryota</taxon>
        <taxon>Metazoa</taxon>
        <taxon>Chordata</taxon>
        <taxon>Cephalochordata</taxon>
        <taxon>Leptocardii</taxon>
        <taxon>Amphioxiformes</taxon>
        <taxon>Branchiostomatidae</taxon>
        <taxon>Branchiostoma</taxon>
    </lineage>
</organism>
<dbReference type="PANTHER" id="PTHR12736">
    <property type="entry name" value="LANC-LIKE PROTEIN"/>
    <property type="match status" value="1"/>
</dbReference>
<gene>
    <name evidence="4" type="primary">LANCL3</name>
    <name evidence="4" type="ORF">BLAG_LOCUS933</name>
</gene>
<proteinExistence type="inferred from homology"/>
<keyword evidence="5" id="KW-1185">Reference proteome</keyword>
<accession>A0A8J9YP23</accession>
<protein>
    <recommendedName>
        <fullName evidence="2">LanC-like protein 3</fullName>
    </recommendedName>
</protein>
<evidence type="ECO:0000256" key="2">
    <source>
        <dbReference type="ARBA" id="ARBA00074153"/>
    </source>
</evidence>
<dbReference type="GO" id="GO:0031179">
    <property type="term" value="P:peptide modification"/>
    <property type="evidence" value="ECO:0007669"/>
    <property type="project" value="InterPro"/>
</dbReference>
<evidence type="ECO:0000313" key="4">
    <source>
        <dbReference type="EMBL" id="CAH1229915.1"/>
    </source>
</evidence>
<dbReference type="PANTHER" id="PTHR12736:SF7">
    <property type="entry name" value="LANC-LIKE PROTEIN 3"/>
    <property type="match status" value="1"/>
</dbReference>
<dbReference type="GO" id="GO:0005886">
    <property type="term" value="C:plasma membrane"/>
    <property type="evidence" value="ECO:0007669"/>
    <property type="project" value="TreeGrafter"/>
</dbReference>
<dbReference type="InterPro" id="IPR007822">
    <property type="entry name" value="LANC-like"/>
</dbReference>
<dbReference type="InterPro" id="IPR020464">
    <property type="entry name" value="LanC-like_prot_euk"/>
</dbReference>
<evidence type="ECO:0000313" key="5">
    <source>
        <dbReference type="Proteomes" id="UP000838412"/>
    </source>
</evidence>
<dbReference type="OrthoDB" id="10257263at2759"/>
<dbReference type="Gene3D" id="1.50.10.10">
    <property type="match status" value="1"/>
</dbReference>
<dbReference type="PRINTS" id="PR01950">
    <property type="entry name" value="LANCSUPER"/>
</dbReference>
<feature type="binding site" evidence="3">
    <location>
        <position position="323"/>
    </location>
    <ligand>
        <name>Zn(2+)</name>
        <dbReference type="ChEBI" id="CHEBI:29105"/>
    </ligand>
</feature>
<dbReference type="FunFam" id="1.50.10.10:FF:000012">
    <property type="entry name" value="LanC-like protein 3"/>
    <property type="match status" value="1"/>
</dbReference>
<reference evidence="4" key="1">
    <citation type="submission" date="2022-01" db="EMBL/GenBank/DDBJ databases">
        <authorList>
            <person name="Braso-Vives M."/>
        </authorList>
    </citation>
    <scope>NUCLEOTIDE SEQUENCE</scope>
</reference>
<evidence type="ECO:0000256" key="1">
    <source>
        <dbReference type="ARBA" id="ARBA00007179"/>
    </source>
</evidence>
<feature type="binding site" evidence="3">
    <location>
        <position position="370"/>
    </location>
    <ligand>
        <name>Zn(2+)</name>
        <dbReference type="ChEBI" id="CHEBI:29105"/>
    </ligand>
</feature>
<dbReference type="GO" id="GO:0005975">
    <property type="term" value="P:carbohydrate metabolic process"/>
    <property type="evidence" value="ECO:0007669"/>
    <property type="project" value="InterPro"/>
</dbReference>
<dbReference type="AlphaFoldDB" id="A0A8J9YP23"/>
<dbReference type="SMART" id="SM01260">
    <property type="entry name" value="LANC_like"/>
    <property type="match status" value="1"/>
</dbReference>
<dbReference type="PRINTS" id="PR01951">
    <property type="entry name" value="LANCEUKARYTE"/>
</dbReference>
<dbReference type="InterPro" id="IPR012341">
    <property type="entry name" value="6hp_glycosidase-like_sf"/>
</dbReference>
<sequence length="448" mass="50000">MSCLRLPTCCWRCIHFHINCFRFCTGGISDMASRGGRHFPNKLRQFDPSNPPPLISKDVILHRTASVIQDISSKLSANFANSDGGLYVGCAGVAYALWYVSESGNFPDRKDAYLQKAKEYIDVNFQFLVHHEDRSMLPSFLLGNAGVYVAGALIYNSLGDKQKSTEFVQKYAELAPICLPVNFLRCGSDELFVGRAGYLCGVIELRRRLGVQVLPQTGDVGVHALCAAMVQSGREYSKQHHSPSPLMYAYYGTEYLGAAHGMAGILLMLLSFPDFLQADPNADRDVRGAVDYILSVEREGNYPPATDEVHRPRPPEHELVHWCHGAPGVIYLLARAYLVWRDDKYLQACLRCGDLVWSRGLLKKGPGICHGVAGNGYVFLLLYRLTGEPIHLHRAEQFQEFLFTQEFQQDSRTPDCPYSLYEGVAGTVCFMSDLANPDKAAFPFSEVF</sequence>
<dbReference type="EMBL" id="OV696686">
    <property type="protein sequence ID" value="CAH1229915.1"/>
    <property type="molecule type" value="Genomic_DNA"/>
</dbReference>
<name>A0A8J9YP23_BRALA</name>
<keyword evidence="3" id="KW-0479">Metal-binding</keyword>
<evidence type="ECO:0000256" key="3">
    <source>
        <dbReference type="PIRSR" id="PIRSR607822-1"/>
    </source>
</evidence>
<comment type="similarity">
    <text evidence="1">Belongs to the LanC-like protein family.</text>
</comment>
<keyword evidence="3" id="KW-0862">Zinc</keyword>
<dbReference type="Proteomes" id="UP000838412">
    <property type="component" value="Chromosome 1"/>
</dbReference>
<dbReference type="CDD" id="cd04794">
    <property type="entry name" value="euk_LANCL"/>
    <property type="match status" value="1"/>
</dbReference>
<feature type="binding site" evidence="3">
    <location>
        <position position="369"/>
    </location>
    <ligand>
        <name>Zn(2+)</name>
        <dbReference type="ChEBI" id="CHEBI:29105"/>
    </ligand>
</feature>